<comment type="subcellular location">
    <subcellularLocation>
        <location evidence="1">Membrane</location>
        <topology evidence="1">Multi-pass membrane protein</topology>
    </subcellularLocation>
</comment>
<evidence type="ECO:0000313" key="7">
    <source>
        <dbReference type="Proteomes" id="UP000261174"/>
    </source>
</evidence>
<keyword evidence="7" id="KW-1185">Reference proteome</keyword>
<keyword evidence="4 5" id="KW-0472">Membrane</keyword>
<evidence type="ECO:0000256" key="4">
    <source>
        <dbReference type="ARBA" id="ARBA00023136"/>
    </source>
</evidence>
<keyword evidence="3 5" id="KW-1133">Transmembrane helix</keyword>
<evidence type="ECO:0000256" key="5">
    <source>
        <dbReference type="SAM" id="Phobius"/>
    </source>
</evidence>
<dbReference type="EMBL" id="QTJV01000001">
    <property type="protein sequence ID" value="RFM36259.1"/>
    <property type="molecule type" value="Genomic_DNA"/>
</dbReference>
<accession>A0A3E1P7S2</accession>
<keyword evidence="2 5" id="KW-0812">Transmembrane</keyword>
<evidence type="ECO:0000256" key="2">
    <source>
        <dbReference type="ARBA" id="ARBA00022692"/>
    </source>
</evidence>
<feature type="transmembrane region" description="Helical" evidence="5">
    <location>
        <begin position="7"/>
        <end position="24"/>
    </location>
</feature>
<evidence type="ECO:0000256" key="3">
    <source>
        <dbReference type="ARBA" id="ARBA00022989"/>
    </source>
</evidence>
<dbReference type="GO" id="GO:0016020">
    <property type="term" value="C:membrane"/>
    <property type="evidence" value="ECO:0007669"/>
    <property type="project" value="UniProtKB-SubCell"/>
</dbReference>
<gene>
    <name evidence="6" type="ORF">DXN04_01765</name>
</gene>
<sequence>MKVLNPILWILQVLTGLLFLYSGYMKLFTPIAQQAAMYPWTGQVAPAFLRFMGIIDLLGGIGILIPFLSVYAASGIVLLMISASVFHISRGESSVIGFNIAIALIAAFIVWGRKRLA</sequence>
<evidence type="ECO:0000256" key="1">
    <source>
        <dbReference type="ARBA" id="ARBA00004141"/>
    </source>
</evidence>
<name>A0A3E1P7S2_9BACT</name>
<dbReference type="RefSeq" id="WP_116851586.1">
    <property type="nucleotide sequence ID" value="NZ_QTJV01000001.1"/>
</dbReference>
<organism evidence="6 7">
    <name type="scientific">Chitinophaga silvisoli</name>
    <dbReference type="NCBI Taxonomy" id="2291814"/>
    <lineage>
        <taxon>Bacteria</taxon>
        <taxon>Pseudomonadati</taxon>
        <taxon>Bacteroidota</taxon>
        <taxon>Chitinophagia</taxon>
        <taxon>Chitinophagales</taxon>
        <taxon>Chitinophagaceae</taxon>
        <taxon>Chitinophaga</taxon>
    </lineage>
</organism>
<proteinExistence type="predicted"/>
<dbReference type="Pfam" id="PF13564">
    <property type="entry name" value="DoxX_2"/>
    <property type="match status" value="1"/>
</dbReference>
<protein>
    <submittedName>
        <fullName evidence="6">DoxX family protein</fullName>
    </submittedName>
</protein>
<dbReference type="OrthoDB" id="3385086at2"/>
<dbReference type="Proteomes" id="UP000261174">
    <property type="component" value="Unassembled WGS sequence"/>
</dbReference>
<reference evidence="6 7" key="1">
    <citation type="submission" date="2018-08" db="EMBL/GenBank/DDBJ databases">
        <title>Chitinophaga sp. K20C18050901, a novel bacterium isolated from forest soil.</title>
        <authorList>
            <person name="Wang C."/>
        </authorList>
    </citation>
    <scope>NUCLEOTIDE SEQUENCE [LARGE SCALE GENOMIC DNA]</scope>
    <source>
        <strain evidence="6 7">K20C18050901</strain>
    </source>
</reference>
<dbReference type="AlphaFoldDB" id="A0A3E1P7S2"/>
<feature type="transmembrane region" description="Helical" evidence="5">
    <location>
        <begin position="95"/>
        <end position="112"/>
    </location>
</feature>
<comment type="caution">
    <text evidence="6">The sequence shown here is derived from an EMBL/GenBank/DDBJ whole genome shotgun (WGS) entry which is preliminary data.</text>
</comment>
<dbReference type="InterPro" id="IPR032808">
    <property type="entry name" value="DoxX"/>
</dbReference>
<evidence type="ECO:0000313" key="6">
    <source>
        <dbReference type="EMBL" id="RFM36259.1"/>
    </source>
</evidence>